<reference evidence="2 3" key="1">
    <citation type="submission" date="2020-08" db="EMBL/GenBank/DDBJ databases">
        <title>Genomic Encyclopedia of Type Strains, Phase IV (KMG-V): Genome sequencing to study the core and pangenomes of soil and plant-associated prokaryotes.</title>
        <authorList>
            <person name="Whitman W."/>
        </authorList>
    </citation>
    <scope>NUCLEOTIDE SEQUENCE [LARGE SCALE GENOMIC DNA]</scope>
    <source>
        <strain evidence="2 3">X5P3</strain>
    </source>
</reference>
<keyword evidence="1" id="KW-0472">Membrane</keyword>
<keyword evidence="1" id="KW-0812">Transmembrane</keyword>
<dbReference type="AlphaFoldDB" id="A0A7W7ZVF4"/>
<dbReference type="Proteomes" id="UP000584867">
    <property type="component" value="Unassembled WGS sequence"/>
</dbReference>
<dbReference type="RefSeq" id="WP_014264523.1">
    <property type="nucleotide sequence ID" value="NZ_JACHIO010000038.1"/>
</dbReference>
<sequence length="64" mass="7232">MIDLLYITLATVYVAVVVGMVTYNINLHSKRDTLAEKGRLPMSLEEGILVSLEHKRHHIFASSH</sequence>
<evidence type="ECO:0000313" key="2">
    <source>
        <dbReference type="EMBL" id="MBB5066848.1"/>
    </source>
</evidence>
<name>A0A7W7ZVF4_9BACT</name>
<proteinExistence type="predicted"/>
<comment type="caution">
    <text evidence="2">The sequence shown here is derived from an EMBL/GenBank/DDBJ whole genome shotgun (WGS) entry which is preliminary data.</text>
</comment>
<dbReference type="EMBL" id="JACHIO010000038">
    <property type="protein sequence ID" value="MBB5066848.1"/>
    <property type="molecule type" value="Genomic_DNA"/>
</dbReference>
<protein>
    <submittedName>
        <fullName evidence="2">Putative membrane protein YiaA</fullName>
    </submittedName>
</protein>
<evidence type="ECO:0000256" key="1">
    <source>
        <dbReference type="SAM" id="Phobius"/>
    </source>
</evidence>
<evidence type="ECO:0000313" key="3">
    <source>
        <dbReference type="Proteomes" id="UP000584867"/>
    </source>
</evidence>
<feature type="transmembrane region" description="Helical" evidence="1">
    <location>
        <begin position="6"/>
        <end position="25"/>
    </location>
</feature>
<gene>
    <name evidence="2" type="ORF">HDF15_005234</name>
</gene>
<keyword evidence="1" id="KW-1133">Transmembrane helix</keyword>
<accession>A0A7W7ZVF4</accession>
<organism evidence="2 3">
    <name type="scientific">Granulicella mallensis</name>
    <dbReference type="NCBI Taxonomy" id="940614"/>
    <lineage>
        <taxon>Bacteria</taxon>
        <taxon>Pseudomonadati</taxon>
        <taxon>Acidobacteriota</taxon>
        <taxon>Terriglobia</taxon>
        <taxon>Terriglobales</taxon>
        <taxon>Acidobacteriaceae</taxon>
        <taxon>Granulicella</taxon>
    </lineage>
</organism>